<feature type="binding site" evidence="7">
    <location>
        <position position="130"/>
    </location>
    <ligand>
        <name>a 1,2-diacyl-sn-glycero-3-phospho-(1'-sn-glycerol)</name>
        <dbReference type="ChEBI" id="CHEBI:64716"/>
    </ligand>
</feature>
<evidence type="ECO:0000256" key="1">
    <source>
        <dbReference type="ARBA" id="ARBA00007150"/>
    </source>
</evidence>
<name>A0A1V1PE31_9BACT</name>
<dbReference type="GO" id="GO:0042158">
    <property type="term" value="P:lipoprotein biosynthetic process"/>
    <property type="evidence" value="ECO:0007669"/>
    <property type="project" value="UniProtKB-UniRule"/>
</dbReference>
<feature type="transmembrane region" description="Helical" evidence="7">
    <location>
        <begin position="13"/>
        <end position="32"/>
    </location>
</feature>
<dbReference type="HAMAP" id="MF_01147">
    <property type="entry name" value="Lgt"/>
    <property type="match status" value="1"/>
</dbReference>
<comment type="subcellular location">
    <subcellularLocation>
        <location evidence="7">Cell membrane</location>
        <topology evidence="7">Multi-pass membrane protein</topology>
    </subcellularLocation>
</comment>
<reference evidence="9" key="1">
    <citation type="submission" date="2012-11" db="EMBL/GenBank/DDBJ databases">
        <authorList>
            <person name="Lucero-Rivera Y.E."/>
            <person name="Tovar-Ramirez D."/>
        </authorList>
    </citation>
    <scope>NUCLEOTIDE SEQUENCE [LARGE SCALE GENOMIC DNA]</scope>
    <source>
        <strain evidence="9">Araruama</strain>
    </source>
</reference>
<gene>
    <name evidence="7" type="primary">lgt</name>
    <name evidence="8" type="ORF">OMM_01259</name>
</gene>
<dbReference type="UniPathway" id="UPA00664"/>
<comment type="function">
    <text evidence="7">Catalyzes the transfer of the diacylglyceryl group from phosphatidylglycerol to the sulfhydryl group of the N-terminal cysteine of a prolipoprotein, the first step in the formation of mature lipoproteins.</text>
</comment>
<feature type="transmembrane region" description="Helical" evidence="7">
    <location>
        <begin position="116"/>
        <end position="143"/>
    </location>
</feature>
<feature type="transmembrane region" description="Helical" evidence="7">
    <location>
        <begin position="168"/>
        <end position="186"/>
    </location>
</feature>
<protein>
    <recommendedName>
        <fullName evidence="7">Phosphatidylglycerol--prolipoprotein diacylglyceryl transferase</fullName>
        <ecNumber evidence="7">2.5.1.145</ecNumber>
    </recommendedName>
</protein>
<sequence>MYPVLFKIGPLTIHTYGFCIALGFLVALYYVSKTAKRKQINSEIIVDLCFYALVCGMIGGRVLYVILEWETFQNNWLEIFRIWNGGLVFYGGFIAALIFSWYYMKQKQLPILSTLDILAPAVALAHGFGRIGCFFAGCCYGRICDMPWAVTFTHPLTLARPNVPLHPTQLYSSLMNFGIFGILIFISRRKPKAGVVAIAYLCIYGLGRFFIEFFRGDDRGATVFHALSPAQGIGIFMIASGCLLYYLIISKHSN</sequence>
<evidence type="ECO:0000313" key="9">
    <source>
        <dbReference type="Proteomes" id="UP000189670"/>
    </source>
</evidence>
<keyword evidence="5 7" id="KW-1133">Transmembrane helix</keyword>
<evidence type="ECO:0000256" key="4">
    <source>
        <dbReference type="ARBA" id="ARBA00022692"/>
    </source>
</evidence>
<feature type="transmembrane region" description="Helical" evidence="7">
    <location>
        <begin position="231"/>
        <end position="249"/>
    </location>
</feature>
<dbReference type="PANTHER" id="PTHR30589">
    <property type="entry name" value="PROLIPOPROTEIN DIACYLGLYCERYL TRANSFERASE"/>
    <property type="match status" value="1"/>
</dbReference>
<keyword evidence="4 7" id="KW-0812">Transmembrane</keyword>
<evidence type="ECO:0000256" key="6">
    <source>
        <dbReference type="ARBA" id="ARBA00023136"/>
    </source>
</evidence>
<evidence type="ECO:0000256" key="7">
    <source>
        <dbReference type="HAMAP-Rule" id="MF_01147"/>
    </source>
</evidence>
<dbReference type="Proteomes" id="UP000189670">
    <property type="component" value="Unassembled WGS sequence"/>
</dbReference>
<dbReference type="AlphaFoldDB" id="A0A1V1PE31"/>
<feature type="transmembrane region" description="Helical" evidence="7">
    <location>
        <begin position="87"/>
        <end position="104"/>
    </location>
</feature>
<comment type="pathway">
    <text evidence="7">Protein modification; lipoprotein biosynthesis (diacylglyceryl transfer).</text>
</comment>
<dbReference type="Pfam" id="PF01790">
    <property type="entry name" value="LGT"/>
    <property type="match status" value="1"/>
</dbReference>
<proteinExistence type="inferred from homology"/>
<dbReference type="EC" id="2.5.1.145" evidence="7"/>
<accession>A0A1V1PE31</accession>
<evidence type="ECO:0000256" key="2">
    <source>
        <dbReference type="ARBA" id="ARBA00022475"/>
    </source>
</evidence>
<comment type="caution">
    <text evidence="8">The sequence shown here is derived from an EMBL/GenBank/DDBJ whole genome shotgun (WGS) entry which is preliminary data.</text>
</comment>
<dbReference type="GO" id="GO:0005886">
    <property type="term" value="C:plasma membrane"/>
    <property type="evidence" value="ECO:0007669"/>
    <property type="project" value="UniProtKB-SubCell"/>
</dbReference>
<evidence type="ECO:0000313" key="8">
    <source>
        <dbReference type="EMBL" id="ETR73044.1"/>
    </source>
</evidence>
<feature type="transmembrane region" description="Helical" evidence="7">
    <location>
        <begin position="193"/>
        <end position="211"/>
    </location>
</feature>
<dbReference type="NCBIfam" id="TIGR00544">
    <property type="entry name" value="lgt"/>
    <property type="match status" value="1"/>
</dbReference>
<feature type="transmembrane region" description="Helical" evidence="7">
    <location>
        <begin position="44"/>
        <end position="67"/>
    </location>
</feature>
<keyword evidence="8" id="KW-0449">Lipoprotein</keyword>
<keyword evidence="6 7" id="KW-0472">Membrane</keyword>
<keyword evidence="2 7" id="KW-1003">Cell membrane</keyword>
<dbReference type="InterPro" id="IPR001640">
    <property type="entry name" value="Lgt"/>
</dbReference>
<comment type="catalytic activity">
    <reaction evidence="7">
        <text>L-cysteinyl-[prolipoprotein] + a 1,2-diacyl-sn-glycero-3-phospho-(1'-sn-glycerol) = an S-1,2-diacyl-sn-glyceryl-L-cysteinyl-[prolipoprotein] + sn-glycerol 1-phosphate + H(+)</text>
        <dbReference type="Rhea" id="RHEA:56712"/>
        <dbReference type="Rhea" id="RHEA-COMP:14679"/>
        <dbReference type="Rhea" id="RHEA-COMP:14680"/>
        <dbReference type="ChEBI" id="CHEBI:15378"/>
        <dbReference type="ChEBI" id="CHEBI:29950"/>
        <dbReference type="ChEBI" id="CHEBI:57685"/>
        <dbReference type="ChEBI" id="CHEBI:64716"/>
        <dbReference type="ChEBI" id="CHEBI:140658"/>
        <dbReference type="EC" id="2.5.1.145"/>
    </reaction>
</comment>
<comment type="similarity">
    <text evidence="1 7">Belongs to the Lgt family.</text>
</comment>
<dbReference type="GO" id="GO:0008961">
    <property type="term" value="F:phosphatidylglycerol-prolipoprotein diacylglyceryl transferase activity"/>
    <property type="evidence" value="ECO:0007669"/>
    <property type="project" value="UniProtKB-UniRule"/>
</dbReference>
<organism evidence="8 9">
    <name type="scientific">Candidatus Magnetoglobus multicellularis str. Araruama</name>
    <dbReference type="NCBI Taxonomy" id="890399"/>
    <lineage>
        <taxon>Bacteria</taxon>
        <taxon>Pseudomonadati</taxon>
        <taxon>Thermodesulfobacteriota</taxon>
        <taxon>Desulfobacteria</taxon>
        <taxon>Desulfobacterales</taxon>
        <taxon>Desulfobacteraceae</taxon>
        <taxon>Candidatus Magnetoglobus</taxon>
    </lineage>
</organism>
<dbReference type="EMBL" id="ATBP01000093">
    <property type="protein sequence ID" value="ETR73044.1"/>
    <property type="molecule type" value="Genomic_DNA"/>
</dbReference>
<evidence type="ECO:0000256" key="5">
    <source>
        <dbReference type="ARBA" id="ARBA00022989"/>
    </source>
</evidence>
<dbReference type="PANTHER" id="PTHR30589:SF0">
    <property type="entry name" value="PHOSPHATIDYLGLYCEROL--PROLIPOPROTEIN DIACYLGLYCERYL TRANSFERASE"/>
    <property type="match status" value="1"/>
</dbReference>
<evidence type="ECO:0000256" key="3">
    <source>
        <dbReference type="ARBA" id="ARBA00022679"/>
    </source>
</evidence>
<keyword evidence="3 7" id="KW-0808">Transferase</keyword>